<feature type="compositionally biased region" description="Basic and acidic residues" evidence="1">
    <location>
        <begin position="1"/>
        <end position="15"/>
    </location>
</feature>
<dbReference type="EMBL" id="VXIT01000017">
    <property type="protein sequence ID" value="KAA6407443.1"/>
    <property type="molecule type" value="Genomic_DNA"/>
</dbReference>
<gene>
    <name evidence="2" type="ORF">FRX48_08686</name>
</gene>
<proteinExistence type="predicted"/>
<feature type="region of interest" description="Disordered" evidence="1">
    <location>
        <begin position="293"/>
        <end position="389"/>
    </location>
</feature>
<comment type="caution">
    <text evidence="2">The sequence shown here is derived from an EMBL/GenBank/DDBJ whole genome shotgun (WGS) entry which is preliminary data.</text>
</comment>
<dbReference type="AlphaFoldDB" id="A0A5M8PED9"/>
<feature type="region of interest" description="Disordered" evidence="1">
    <location>
        <begin position="408"/>
        <end position="504"/>
    </location>
</feature>
<evidence type="ECO:0000313" key="2">
    <source>
        <dbReference type="EMBL" id="KAA6407443.1"/>
    </source>
</evidence>
<protein>
    <submittedName>
        <fullName evidence="2">Uncharacterized protein</fullName>
    </submittedName>
</protein>
<feature type="compositionally biased region" description="Polar residues" evidence="1">
    <location>
        <begin position="146"/>
        <end position="162"/>
    </location>
</feature>
<reference evidence="2 3" key="1">
    <citation type="submission" date="2019-09" db="EMBL/GenBank/DDBJ databases">
        <title>The hologenome of the rock-dwelling lichen Lasallia pustulata.</title>
        <authorList>
            <person name="Greshake Tzovaras B."/>
            <person name="Segers F."/>
            <person name="Bicker A."/>
            <person name="Dal Grande F."/>
            <person name="Otte J."/>
            <person name="Hankeln T."/>
            <person name="Schmitt I."/>
            <person name="Ebersberger I."/>
        </authorList>
    </citation>
    <scope>NUCLEOTIDE SEQUENCE [LARGE SCALE GENOMIC DNA]</scope>
    <source>
        <strain evidence="2">A1-1</strain>
    </source>
</reference>
<evidence type="ECO:0000256" key="1">
    <source>
        <dbReference type="SAM" id="MobiDB-lite"/>
    </source>
</evidence>
<feature type="compositionally biased region" description="Polar residues" evidence="1">
    <location>
        <begin position="448"/>
        <end position="481"/>
    </location>
</feature>
<name>A0A5M8PED9_9LECA</name>
<organism evidence="2 3">
    <name type="scientific">Lasallia pustulata</name>
    <dbReference type="NCBI Taxonomy" id="136370"/>
    <lineage>
        <taxon>Eukaryota</taxon>
        <taxon>Fungi</taxon>
        <taxon>Dikarya</taxon>
        <taxon>Ascomycota</taxon>
        <taxon>Pezizomycotina</taxon>
        <taxon>Lecanoromycetes</taxon>
        <taxon>OSLEUM clade</taxon>
        <taxon>Umbilicariomycetidae</taxon>
        <taxon>Umbilicariales</taxon>
        <taxon>Umbilicariaceae</taxon>
        <taxon>Lasallia</taxon>
    </lineage>
</organism>
<dbReference type="Proteomes" id="UP000324767">
    <property type="component" value="Unassembled WGS sequence"/>
</dbReference>
<feature type="region of interest" description="Disordered" evidence="1">
    <location>
        <begin position="1"/>
        <end position="257"/>
    </location>
</feature>
<accession>A0A5M8PED9</accession>
<sequence length="580" mass="64249">MAPERSAEKKWKEFFMRPFRKASSTKGRPTTDVSDPFLSKDYVRAQDLQRLQDVRNRNRPANVPSKPSSSQDPRQHRNTGFQAGIETSAARMGDPTGQSRRRREQGTKLYHVAPPTAAYLSDPRTPPREQGTTPYPFAPPTRVPSKPSSSQDPRQHRNTSFQAGIETSAARMGDPTGQSRRRREQGTKLYPVAPPTAAYLSDPRTPRREQGTRPHPVAPPTRAPLGGARKGRQEQKPSWPFPSSAQIAPANPADSYDEPIRSRALAQAQDRERQRERELAFANITPPICNVRTHRVQLNRPPERRSVPVQLSTPTPVQVHSPPPSSTPSTRSDTTRLGDFIRPPSPRPQNPPALTRRGAIRNPIPPRVFARQPVAPPPTPTRPISGPSSTYCAYCTSLAFYAEDYPRESTYPTRTPYLGPPAAAYLRDSNPRRAPQPPAQPQGRTPLRAQSQSQRPGSRTHIDPQTQPLTAKNPPRTQSVRDPQRHQRQRLAPNPASPTDESHIHPALRRSFRYFPASPDPSFRSFVPGDDGMLAGRGQERRGAVSGDQEVEGRGLWGLPLWEGPEGRSSWGLGPGGGSG</sequence>
<evidence type="ECO:0000313" key="3">
    <source>
        <dbReference type="Proteomes" id="UP000324767"/>
    </source>
</evidence>
<feature type="region of interest" description="Disordered" evidence="1">
    <location>
        <begin position="557"/>
        <end position="580"/>
    </location>
</feature>
<feature type="compositionally biased region" description="Polar residues" evidence="1">
    <location>
        <begin position="22"/>
        <end position="33"/>
    </location>
</feature>